<reference evidence="2" key="1">
    <citation type="submission" date="2022-07" db="EMBL/GenBank/DDBJ databases">
        <title>Genome analysis of Parmales, a sister group of diatoms, reveals the evolutionary specialization of diatoms from phago-mixotrophs to photoautotrophs.</title>
        <authorList>
            <person name="Ban H."/>
            <person name="Sato S."/>
            <person name="Yoshikawa S."/>
            <person name="Kazumasa Y."/>
            <person name="Nakamura Y."/>
            <person name="Ichinomiya M."/>
            <person name="Saitoh K."/>
            <person name="Sato N."/>
            <person name="Blanc-Mathieu R."/>
            <person name="Endo H."/>
            <person name="Kuwata A."/>
            <person name="Ogata H."/>
        </authorList>
    </citation>
    <scope>NUCLEOTIDE SEQUENCE</scope>
</reference>
<dbReference type="EMBL" id="BRXZ01003377">
    <property type="protein sequence ID" value="GMH53695.1"/>
    <property type="molecule type" value="Genomic_DNA"/>
</dbReference>
<keyword evidence="3" id="KW-1185">Reference proteome</keyword>
<comment type="caution">
    <text evidence="2">The sequence shown here is derived from an EMBL/GenBank/DDBJ whole genome shotgun (WGS) entry which is preliminary data.</text>
</comment>
<dbReference type="OrthoDB" id="410118at2759"/>
<dbReference type="InterPro" id="IPR004045">
    <property type="entry name" value="Glutathione_S-Trfase_N"/>
</dbReference>
<evidence type="ECO:0000313" key="3">
    <source>
        <dbReference type="Proteomes" id="UP001165082"/>
    </source>
</evidence>
<dbReference type="AlphaFoldDB" id="A0A9W6ZPJ9"/>
<feature type="domain" description="GST N-terminal" evidence="1">
    <location>
        <begin position="15"/>
        <end position="80"/>
    </location>
</feature>
<dbReference type="Proteomes" id="UP001165082">
    <property type="component" value="Unassembled WGS sequence"/>
</dbReference>
<sequence>MADKNTSENKRQKVENFTTGYWSIKGLGAPLRMMLCWSGLPFSSICYDVSMDSSTGKLDASCWFAPKKGLKRENPFANLP</sequence>
<dbReference type="PROSITE" id="PS50404">
    <property type="entry name" value="GST_NTER"/>
    <property type="match status" value="1"/>
</dbReference>
<name>A0A9W6ZPJ9_9STRA</name>
<evidence type="ECO:0000259" key="1">
    <source>
        <dbReference type="PROSITE" id="PS50404"/>
    </source>
</evidence>
<organism evidence="2 3">
    <name type="scientific">Triparma retinervis</name>
    <dbReference type="NCBI Taxonomy" id="2557542"/>
    <lineage>
        <taxon>Eukaryota</taxon>
        <taxon>Sar</taxon>
        <taxon>Stramenopiles</taxon>
        <taxon>Ochrophyta</taxon>
        <taxon>Bolidophyceae</taxon>
        <taxon>Parmales</taxon>
        <taxon>Triparmaceae</taxon>
        <taxon>Triparma</taxon>
    </lineage>
</organism>
<protein>
    <recommendedName>
        <fullName evidence="1">GST N-terminal domain-containing protein</fullName>
    </recommendedName>
</protein>
<accession>A0A9W6ZPJ9</accession>
<proteinExistence type="predicted"/>
<gene>
    <name evidence="2" type="ORF">TrRE_jg192</name>
</gene>
<evidence type="ECO:0000313" key="2">
    <source>
        <dbReference type="EMBL" id="GMH53695.1"/>
    </source>
</evidence>
<dbReference type="Gene3D" id="3.40.30.10">
    <property type="entry name" value="Glutaredoxin"/>
    <property type="match status" value="1"/>
</dbReference>
<feature type="non-terminal residue" evidence="2">
    <location>
        <position position="80"/>
    </location>
</feature>